<dbReference type="Gene3D" id="3.30.70.330">
    <property type="match status" value="2"/>
</dbReference>
<organism evidence="2 3">
    <name type="scientific">Dreissena polymorpha</name>
    <name type="common">Zebra mussel</name>
    <name type="synonym">Mytilus polymorpha</name>
    <dbReference type="NCBI Taxonomy" id="45954"/>
    <lineage>
        <taxon>Eukaryota</taxon>
        <taxon>Metazoa</taxon>
        <taxon>Spiralia</taxon>
        <taxon>Lophotrochozoa</taxon>
        <taxon>Mollusca</taxon>
        <taxon>Bivalvia</taxon>
        <taxon>Autobranchia</taxon>
        <taxon>Heteroconchia</taxon>
        <taxon>Euheterodonta</taxon>
        <taxon>Imparidentia</taxon>
        <taxon>Neoheterodontei</taxon>
        <taxon>Myida</taxon>
        <taxon>Dreissenoidea</taxon>
        <taxon>Dreissenidae</taxon>
        <taxon>Dreissena</taxon>
    </lineage>
</organism>
<evidence type="ECO:0000256" key="1">
    <source>
        <dbReference type="SAM" id="MobiDB-lite"/>
    </source>
</evidence>
<comment type="caution">
    <text evidence="2">The sequence shown here is derived from an EMBL/GenBank/DDBJ whole genome shotgun (WGS) entry which is preliminary data.</text>
</comment>
<gene>
    <name evidence="2" type="ORF">DPMN_146850</name>
</gene>
<protein>
    <recommendedName>
        <fullName evidence="4">RRM domain-containing protein</fullName>
    </recommendedName>
</protein>
<keyword evidence="3" id="KW-1185">Reference proteome</keyword>
<dbReference type="Pfam" id="PF23085">
    <property type="entry name" value="RRM_PARP14_3"/>
    <property type="match status" value="2"/>
</dbReference>
<reference evidence="2" key="2">
    <citation type="submission" date="2020-11" db="EMBL/GenBank/DDBJ databases">
        <authorList>
            <person name="McCartney M.A."/>
            <person name="Auch B."/>
            <person name="Kono T."/>
            <person name="Mallez S."/>
            <person name="Becker A."/>
            <person name="Gohl D.M."/>
            <person name="Silverstein K.A.T."/>
            <person name="Koren S."/>
            <person name="Bechman K.B."/>
            <person name="Herman A."/>
            <person name="Abrahante J.E."/>
            <person name="Garbe J."/>
        </authorList>
    </citation>
    <scope>NUCLEOTIDE SEQUENCE</scope>
    <source>
        <strain evidence="2">Duluth1</strain>
        <tissue evidence="2">Whole animal</tissue>
    </source>
</reference>
<dbReference type="AlphaFoldDB" id="A0A9D4J2R9"/>
<dbReference type="InterPro" id="IPR012677">
    <property type="entry name" value="Nucleotide-bd_a/b_plait_sf"/>
</dbReference>
<dbReference type="EMBL" id="JAIWYP010000007">
    <property type="protein sequence ID" value="KAH3793342.1"/>
    <property type="molecule type" value="Genomic_DNA"/>
</dbReference>
<feature type="region of interest" description="Disordered" evidence="1">
    <location>
        <begin position="474"/>
        <end position="495"/>
    </location>
</feature>
<accession>A0A9D4J2R9</accession>
<sequence length="578" mass="65061">MTTKDYLCKCISIYGVPEEVGVDILRQEIKNQYHVNAVRIEEITCAEADNTRKRWILELEGEQYAKQLKGTDLKLEFDEECVIVKCKEPSEFELPQVWISQSDLDVAKPTQSLVSTSVEMSGKCPAIGGQNAPLMHVQFPATTASPCDETRIINQIGQYEDRIVGSVKGDYQPMGTMFQEQNTMSQAQVGHGFGYMEQGLSPMGQGVLSLNQAQWYGPMRQAVRNMEQRYGQIGPYGQLQTQQHTITRDPISGQYLMHNVYPGMAVPVAEKYMTQMLQPQPPQQRNIEQGHLHTTQTRNAGEHITIEAAFDDSPTKILVQDIPAGLDKDSLEIIFASKNLGSCKIEEIDFDEVEMNAVIRFSSPDDVRTVLNSRPIEIKKKEVSVEMYVPTKQCEITVRGPTDIMEAENDDIFKSYFENEKKSGGGDVTEIKFRSTDNVFVVTFEDDIVAKRVVERGGHRILSKDVNVELLKHSRSTKSTDSKDSKSAIKNAETGFQQSSYGTQTEILVEDIPPGVDDDSLWRVFTSRKLKSCTIEEIDFDEVEMNAVIRFESPDGKSLLPITQTNVCIFKKWIGAFD</sequence>
<dbReference type="Proteomes" id="UP000828390">
    <property type="component" value="Unassembled WGS sequence"/>
</dbReference>
<evidence type="ECO:0008006" key="4">
    <source>
        <dbReference type="Google" id="ProtNLM"/>
    </source>
</evidence>
<reference evidence="2" key="1">
    <citation type="journal article" date="2019" name="bioRxiv">
        <title>The Genome of the Zebra Mussel, Dreissena polymorpha: A Resource for Invasive Species Research.</title>
        <authorList>
            <person name="McCartney M.A."/>
            <person name="Auch B."/>
            <person name="Kono T."/>
            <person name="Mallez S."/>
            <person name="Zhang Y."/>
            <person name="Obille A."/>
            <person name="Becker A."/>
            <person name="Abrahante J.E."/>
            <person name="Garbe J."/>
            <person name="Badalamenti J.P."/>
            <person name="Herman A."/>
            <person name="Mangelson H."/>
            <person name="Liachko I."/>
            <person name="Sullivan S."/>
            <person name="Sone E.D."/>
            <person name="Koren S."/>
            <person name="Silverstein K.A.T."/>
            <person name="Beckman K.B."/>
            <person name="Gohl D.M."/>
        </authorList>
    </citation>
    <scope>NUCLEOTIDE SEQUENCE</scope>
    <source>
        <strain evidence="2">Duluth1</strain>
        <tissue evidence="2">Whole animal</tissue>
    </source>
</reference>
<name>A0A9D4J2R9_DREPO</name>
<proteinExistence type="predicted"/>
<evidence type="ECO:0000313" key="2">
    <source>
        <dbReference type="EMBL" id="KAH3793342.1"/>
    </source>
</evidence>
<feature type="compositionally biased region" description="Basic and acidic residues" evidence="1">
    <location>
        <begin position="474"/>
        <end position="487"/>
    </location>
</feature>
<evidence type="ECO:0000313" key="3">
    <source>
        <dbReference type="Proteomes" id="UP000828390"/>
    </source>
</evidence>